<dbReference type="EMBL" id="JABSTU010000001">
    <property type="protein sequence ID" value="KAH8039151.1"/>
    <property type="molecule type" value="Genomic_DNA"/>
</dbReference>
<organism evidence="1 2">
    <name type="scientific">Rhipicephalus microplus</name>
    <name type="common">Cattle tick</name>
    <name type="synonym">Boophilus microplus</name>
    <dbReference type="NCBI Taxonomy" id="6941"/>
    <lineage>
        <taxon>Eukaryota</taxon>
        <taxon>Metazoa</taxon>
        <taxon>Ecdysozoa</taxon>
        <taxon>Arthropoda</taxon>
        <taxon>Chelicerata</taxon>
        <taxon>Arachnida</taxon>
        <taxon>Acari</taxon>
        <taxon>Parasitiformes</taxon>
        <taxon>Ixodida</taxon>
        <taxon>Ixodoidea</taxon>
        <taxon>Ixodidae</taxon>
        <taxon>Rhipicephalinae</taxon>
        <taxon>Rhipicephalus</taxon>
        <taxon>Boophilus</taxon>
    </lineage>
</organism>
<reference evidence="1" key="2">
    <citation type="submission" date="2021-09" db="EMBL/GenBank/DDBJ databases">
        <authorList>
            <person name="Jia N."/>
            <person name="Wang J."/>
            <person name="Shi W."/>
            <person name="Du L."/>
            <person name="Sun Y."/>
            <person name="Zhan W."/>
            <person name="Jiang J."/>
            <person name="Wang Q."/>
            <person name="Zhang B."/>
            <person name="Ji P."/>
            <person name="Sakyi L.B."/>
            <person name="Cui X."/>
            <person name="Yuan T."/>
            <person name="Jiang B."/>
            <person name="Yang W."/>
            <person name="Lam T.T.-Y."/>
            <person name="Chang Q."/>
            <person name="Ding S."/>
            <person name="Wang X."/>
            <person name="Zhu J."/>
            <person name="Ruan X."/>
            <person name="Zhao L."/>
            <person name="Wei J."/>
            <person name="Que T."/>
            <person name="Du C."/>
            <person name="Cheng J."/>
            <person name="Dai P."/>
            <person name="Han X."/>
            <person name="Huang E."/>
            <person name="Gao Y."/>
            <person name="Liu J."/>
            <person name="Shao H."/>
            <person name="Ye R."/>
            <person name="Li L."/>
            <person name="Wei W."/>
            <person name="Wang X."/>
            <person name="Wang C."/>
            <person name="Huo Q."/>
            <person name="Li W."/>
            <person name="Guo W."/>
            <person name="Chen H."/>
            <person name="Chen S."/>
            <person name="Zhou L."/>
            <person name="Zhou L."/>
            <person name="Ni X."/>
            <person name="Tian J."/>
            <person name="Zhou Y."/>
            <person name="Sheng Y."/>
            <person name="Liu T."/>
            <person name="Pan Y."/>
            <person name="Xia L."/>
            <person name="Li J."/>
            <person name="Zhao F."/>
            <person name="Cao W."/>
        </authorList>
    </citation>
    <scope>NUCLEOTIDE SEQUENCE</scope>
    <source>
        <strain evidence="1">Rmic-2018</strain>
        <tissue evidence="1">Larvae</tissue>
    </source>
</reference>
<name>A0A9J6EXZ5_RHIMP</name>
<reference evidence="1" key="1">
    <citation type="journal article" date="2020" name="Cell">
        <title>Large-Scale Comparative Analyses of Tick Genomes Elucidate Their Genetic Diversity and Vector Capacities.</title>
        <authorList>
            <consortium name="Tick Genome and Microbiome Consortium (TIGMIC)"/>
            <person name="Jia N."/>
            <person name="Wang J."/>
            <person name="Shi W."/>
            <person name="Du L."/>
            <person name="Sun Y."/>
            <person name="Zhan W."/>
            <person name="Jiang J.F."/>
            <person name="Wang Q."/>
            <person name="Zhang B."/>
            <person name="Ji P."/>
            <person name="Bell-Sakyi L."/>
            <person name="Cui X.M."/>
            <person name="Yuan T.T."/>
            <person name="Jiang B.G."/>
            <person name="Yang W.F."/>
            <person name="Lam T.T."/>
            <person name="Chang Q.C."/>
            <person name="Ding S.J."/>
            <person name="Wang X.J."/>
            <person name="Zhu J.G."/>
            <person name="Ruan X.D."/>
            <person name="Zhao L."/>
            <person name="Wei J.T."/>
            <person name="Ye R.Z."/>
            <person name="Que T.C."/>
            <person name="Du C.H."/>
            <person name="Zhou Y.H."/>
            <person name="Cheng J.X."/>
            <person name="Dai P.F."/>
            <person name="Guo W.B."/>
            <person name="Han X.H."/>
            <person name="Huang E.J."/>
            <person name="Li L.F."/>
            <person name="Wei W."/>
            <person name="Gao Y.C."/>
            <person name="Liu J.Z."/>
            <person name="Shao H.Z."/>
            <person name="Wang X."/>
            <person name="Wang C.C."/>
            <person name="Yang T.C."/>
            <person name="Huo Q.B."/>
            <person name="Li W."/>
            <person name="Chen H.Y."/>
            <person name="Chen S.E."/>
            <person name="Zhou L.G."/>
            <person name="Ni X.B."/>
            <person name="Tian J.H."/>
            <person name="Sheng Y."/>
            <person name="Liu T."/>
            <person name="Pan Y.S."/>
            <person name="Xia L.Y."/>
            <person name="Li J."/>
            <person name="Zhao F."/>
            <person name="Cao W.C."/>
        </authorList>
    </citation>
    <scope>NUCLEOTIDE SEQUENCE</scope>
    <source>
        <strain evidence="1">Rmic-2018</strain>
    </source>
</reference>
<evidence type="ECO:0000313" key="2">
    <source>
        <dbReference type="Proteomes" id="UP000821866"/>
    </source>
</evidence>
<gene>
    <name evidence="1" type="ORF">HPB51_005327</name>
</gene>
<evidence type="ECO:0000313" key="1">
    <source>
        <dbReference type="EMBL" id="KAH8039151.1"/>
    </source>
</evidence>
<dbReference type="VEuPathDB" id="VectorBase:LOC119159632"/>
<keyword evidence="2" id="KW-1185">Reference proteome</keyword>
<dbReference type="Proteomes" id="UP000821866">
    <property type="component" value="Chromosome 1"/>
</dbReference>
<sequence length="117" mass="13212">MAEGDASVGGNADLGEIDLTWMDKLRKMVSSDAEWEAIILKKMEEKRNRGDVRLIFFFTERTGRVGLGARVCGLRVLRCGAYGENELLERGWIGAALLFCIFPEATMFPRKQLTRKI</sequence>
<comment type="caution">
    <text evidence="1">The sequence shown here is derived from an EMBL/GenBank/DDBJ whole genome shotgun (WGS) entry which is preliminary data.</text>
</comment>
<dbReference type="AlphaFoldDB" id="A0A9J6EXZ5"/>
<proteinExistence type="predicted"/>
<protein>
    <submittedName>
        <fullName evidence="1">Uncharacterized protein</fullName>
    </submittedName>
</protein>
<accession>A0A9J6EXZ5</accession>